<evidence type="ECO:0000256" key="1">
    <source>
        <dbReference type="SAM" id="SignalP"/>
    </source>
</evidence>
<organism evidence="2 3">
    <name type="scientific">Potamilus streckersoni</name>
    <dbReference type="NCBI Taxonomy" id="2493646"/>
    <lineage>
        <taxon>Eukaryota</taxon>
        <taxon>Metazoa</taxon>
        <taxon>Spiralia</taxon>
        <taxon>Lophotrochozoa</taxon>
        <taxon>Mollusca</taxon>
        <taxon>Bivalvia</taxon>
        <taxon>Autobranchia</taxon>
        <taxon>Heteroconchia</taxon>
        <taxon>Palaeoheterodonta</taxon>
        <taxon>Unionida</taxon>
        <taxon>Unionoidea</taxon>
        <taxon>Unionidae</taxon>
        <taxon>Ambleminae</taxon>
        <taxon>Lampsilini</taxon>
        <taxon>Potamilus</taxon>
    </lineage>
</organism>
<feature type="signal peptide" evidence="1">
    <location>
        <begin position="1"/>
        <end position="20"/>
    </location>
</feature>
<evidence type="ECO:0000313" key="3">
    <source>
        <dbReference type="Proteomes" id="UP001195483"/>
    </source>
</evidence>
<protein>
    <submittedName>
        <fullName evidence="2">Uncharacterized protein</fullName>
    </submittedName>
</protein>
<dbReference type="Proteomes" id="UP001195483">
    <property type="component" value="Unassembled WGS sequence"/>
</dbReference>
<dbReference type="AlphaFoldDB" id="A0AAE0W6A1"/>
<keyword evidence="3" id="KW-1185">Reference proteome</keyword>
<name>A0AAE0W6A1_9BIVA</name>
<accession>A0AAE0W6A1</accession>
<dbReference type="EMBL" id="JAEAOA010001484">
    <property type="protein sequence ID" value="KAK3602654.1"/>
    <property type="molecule type" value="Genomic_DNA"/>
</dbReference>
<sequence>MINTLLLSLSLIVGPYFIQCQDMITDTKNIMEDDMSFSLLDTPMQRSGDENTITAANSKCKTGIKCGYHQGTRYSWCDTDHGMEFCCTGECQFFKNYLRCPSGTIYAVCGNPGPKTAKGTSCLPSHPCGAHGVNGLNIFTRNYYWCYTDESKAWERCCNPRSKCSRNQCNTGIIINAFAWHECKP</sequence>
<gene>
    <name evidence="2" type="ORF">CHS0354_024976</name>
</gene>
<evidence type="ECO:0000313" key="2">
    <source>
        <dbReference type="EMBL" id="KAK3602654.1"/>
    </source>
</evidence>
<comment type="caution">
    <text evidence="2">The sequence shown here is derived from an EMBL/GenBank/DDBJ whole genome shotgun (WGS) entry which is preliminary data.</text>
</comment>
<keyword evidence="1" id="KW-0732">Signal</keyword>
<reference evidence="2" key="3">
    <citation type="submission" date="2023-05" db="EMBL/GenBank/DDBJ databases">
        <authorList>
            <person name="Smith C.H."/>
        </authorList>
    </citation>
    <scope>NUCLEOTIDE SEQUENCE</scope>
    <source>
        <strain evidence="2">CHS0354</strain>
        <tissue evidence="2">Mantle</tissue>
    </source>
</reference>
<feature type="chain" id="PRO_5042075592" evidence="1">
    <location>
        <begin position="21"/>
        <end position="185"/>
    </location>
</feature>
<proteinExistence type="predicted"/>
<reference evidence="2" key="1">
    <citation type="journal article" date="2021" name="Genome Biol. Evol.">
        <title>A High-Quality Reference Genome for a Parasitic Bivalve with Doubly Uniparental Inheritance (Bivalvia: Unionida).</title>
        <authorList>
            <person name="Smith C.H."/>
        </authorList>
    </citation>
    <scope>NUCLEOTIDE SEQUENCE</scope>
    <source>
        <strain evidence="2">CHS0354</strain>
    </source>
</reference>
<reference evidence="2" key="2">
    <citation type="journal article" date="2021" name="Genome Biol. Evol.">
        <title>Developing a high-quality reference genome for a parasitic bivalve with doubly uniparental inheritance (Bivalvia: Unionida).</title>
        <authorList>
            <person name="Smith C.H."/>
        </authorList>
    </citation>
    <scope>NUCLEOTIDE SEQUENCE</scope>
    <source>
        <strain evidence="2">CHS0354</strain>
        <tissue evidence="2">Mantle</tissue>
    </source>
</reference>